<sequence length="353" mass="39576">MATCLRSWKYNPGQCHRVVPRLPTEEKLFLLIAFGEDLASKAAFKLQWSEQLVNRLQSFEIQALLGSIARLLNSGVTAPADSTGNMCVYKGYRLCRNTFATVDQGPNLRTGALQAFRALRLPIATFEDVGAAGVTFEIEKDVSKKLSDDNIIPCLDLELDVRGDCRILWTYYPVYDGTVTDLVKDQKHDCLSPKAHGYHWYGDLVTCISSAEAYLKRQGITHHCIRLDNIFWNFVMRKGGRNIRKFVLGPGDYGLADDLASRARQAPKKDKHNYHFAPEVALHGKIDQRSEMLSVGILFGEVLGYWCAAEYANLTTSDVITKSGNLNSMKYRENTTIKDGLGNNTPGWETTPR</sequence>
<dbReference type="SUPFAM" id="SSF56112">
    <property type="entry name" value="Protein kinase-like (PK-like)"/>
    <property type="match status" value="1"/>
</dbReference>
<dbReference type="GO" id="GO:0005524">
    <property type="term" value="F:ATP binding"/>
    <property type="evidence" value="ECO:0007669"/>
    <property type="project" value="InterPro"/>
</dbReference>
<keyword evidence="3" id="KW-1185">Reference proteome</keyword>
<protein>
    <recommendedName>
        <fullName evidence="1">Protein kinase domain-containing protein</fullName>
    </recommendedName>
</protein>
<feature type="domain" description="Protein kinase" evidence="1">
    <location>
        <begin position="88"/>
        <end position="353"/>
    </location>
</feature>
<evidence type="ECO:0000313" key="2">
    <source>
        <dbReference type="EMBL" id="KAK0709318.1"/>
    </source>
</evidence>
<dbReference type="EMBL" id="JAUIRO010000006">
    <property type="protein sequence ID" value="KAK0709318.1"/>
    <property type="molecule type" value="Genomic_DNA"/>
</dbReference>
<proteinExistence type="predicted"/>
<dbReference type="Proteomes" id="UP001172101">
    <property type="component" value="Unassembled WGS sequence"/>
</dbReference>
<comment type="caution">
    <text evidence="2">The sequence shown here is derived from an EMBL/GenBank/DDBJ whole genome shotgun (WGS) entry which is preliminary data.</text>
</comment>
<dbReference type="Pfam" id="PF07714">
    <property type="entry name" value="PK_Tyr_Ser-Thr"/>
    <property type="match status" value="1"/>
</dbReference>
<accession>A0AA40A540</accession>
<evidence type="ECO:0000259" key="1">
    <source>
        <dbReference type="PROSITE" id="PS50011"/>
    </source>
</evidence>
<name>A0AA40A540_9PEZI</name>
<dbReference type="RefSeq" id="XP_060292622.1">
    <property type="nucleotide sequence ID" value="XM_060442524.1"/>
</dbReference>
<dbReference type="AlphaFoldDB" id="A0AA40A540"/>
<dbReference type="PROSITE" id="PS50011">
    <property type="entry name" value="PROTEIN_KINASE_DOM"/>
    <property type="match status" value="1"/>
</dbReference>
<dbReference type="InterPro" id="IPR011009">
    <property type="entry name" value="Kinase-like_dom_sf"/>
</dbReference>
<reference evidence="2" key="1">
    <citation type="submission" date="2023-06" db="EMBL/GenBank/DDBJ databases">
        <title>Genome-scale phylogeny and comparative genomics of the fungal order Sordariales.</title>
        <authorList>
            <consortium name="Lawrence Berkeley National Laboratory"/>
            <person name="Hensen N."/>
            <person name="Bonometti L."/>
            <person name="Westerberg I."/>
            <person name="Brannstrom I.O."/>
            <person name="Guillou S."/>
            <person name="Cros-Aarteil S."/>
            <person name="Calhoun S."/>
            <person name="Haridas S."/>
            <person name="Kuo A."/>
            <person name="Mondo S."/>
            <person name="Pangilinan J."/>
            <person name="Riley R."/>
            <person name="LaButti K."/>
            <person name="Andreopoulos B."/>
            <person name="Lipzen A."/>
            <person name="Chen C."/>
            <person name="Yanf M."/>
            <person name="Daum C."/>
            <person name="Ng V."/>
            <person name="Clum A."/>
            <person name="Steindorff A."/>
            <person name="Ohm R."/>
            <person name="Martin F."/>
            <person name="Silar P."/>
            <person name="Natvig D."/>
            <person name="Lalanne C."/>
            <person name="Gautier V."/>
            <person name="Ament-velasquez S.L."/>
            <person name="Kruys A."/>
            <person name="Hutchinson M.I."/>
            <person name="Powell A.J."/>
            <person name="Barry K."/>
            <person name="Miller A.N."/>
            <person name="Grigoriev I.V."/>
            <person name="Debuchy R."/>
            <person name="Gladieux P."/>
            <person name="Thoren M.H."/>
            <person name="Johannesson H."/>
        </authorList>
    </citation>
    <scope>NUCLEOTIDE SEQUENCE</scope>
    <source>
        <strain evidence="2">SMH2392-1A</strain>
    </source>
</reference>
<dbReference type="Gene3D" id="1.10.510.10">
    <property type="entry name" value="Transferase(Phosphotransferase) domain 1"/>
    <property type="match status" value="1"/>
</dbReference>
<dbReference type="GO" id="GO:0004672">
    <property type="term" value="F:protein kinase activity"/>
    <property type="evidence" value="ECO:0007669"/>
    <property type="project" value="InterPro"/>
</dbReference>
<organism evidence="2 3">
    <name type="scientific">Lasiosphaeria miniovina</name>
    <dbReference type="NCBI Taxonomy" id="1954250"/>
    <lineage>
        <taxon>Eukaryota</taxon>
        <taxon>Fungi</taxon>
        <taxon>Dikarya</taxon>
        <taxon>Ascomycota</taxon>
        <taxon>Pezizomycotina</taxon>
        <taxon>Sordariomycetes</taxon>
        <taxon>Sordariomycetidae</taxon>
        <taxon>Sordariales</taxon>
        <taxon>Lasiosphaeriaceae</taxon>
        <taxon>Lasiosphaeria</taxon>
    </lineage>
</organism>
<evidence type="ECO:0000313" key="3">
    <source>
        <dbReference type="Proteomes" id="UP001172101"/>
    </source>
</evidence>
<dbReference type="InterPro" id="IPR001245">
    <property type="entry name" value="Ser-Thr/Tyr_kinase_cat_dom"/>
</dbReference>
<gene>
    <name evidence="2" type="ORF">B0T26DRAFT_721172</name>
</gene>
<dbReference type="InterPro" id="IPR000719">
    <property type="entry name" value="Prot_kinase_dom"/>
</dbReference>
<dbReference type="GeneID" id="85325794"/>